<dbReference type="EMBL" id="VULT01000012">
    <property type="protein sequence ID" value="MSS17781.1"/>
    <property type="molecule type" value="Genomic_DNA"/>
</dbReference>
<evidence type="ECO:0000313" key="1">
    <source>
        <dbReference type="EMBL" id="MSS17781.1"/>
    </source>
</evidence>
<protein>
    <recommendedName>
        <fullName evidence="3">Baseplate protein J-like domain-containing protein</fullName>
    </recommendedName>
</protein>
<proteinExistence type="predicted"/>
<dbReference type="RefSeq" id="WP_154326458.1">
    <property type="nucleotide sequence ID" value="NZ_CP045696.1"/>
</dbReference>
<accession>A0A6L5XC07</accession>
<sequence length="283" mass="31578">MARSINEIKEEAAREFMKNEWAAERYGFAVGAPFGDYFGAASVENILLYVWAVCAWAVEQLVARHREEVTAELEELMPHRPKWYRDKVLEFMEDRELIDDTDRYDLSRMSESEISAARVVKHAVATESRDASLLTIKVAGESGGKRQPLSEAQEGKLRSYIAEIKDAGVRVALVNMEADTFSCTVDVYYNALLEPERVKADCEATIQSYIENLPFNGEYTNMALIDALQAVEGVKIAELKGSTAQAANEQTPTAINARQTPAAGYFKPGKITVNMQAYDTQNV</sequence>
<reference evidence="1 2" key="1">
    <citation type="submission" date="2019-08" db="EMBL/GenBank/DDBJ databases">
        <title>In-depth cultivation of the pig gut microbiome towards novel bacterial diversity and tailored functional studies.</title>
        <authorList>
            <person name="Wylensek D."/>
            <person name="Hitch T.C.A."/>
            <person name="Clavel T."/>
        </authorList>
    </citation>
    <scope>NUCLEOTIDE SEQUENCE [LARGE SCALE GENOMIC DNA]</scope>
    <source>
        <strain evidence="1 2">Oil-RF-744-WCA-WT-10</strain>
    </source>
</reference>
<comment type="caution">
    <text evidence="1">The sequence shown here is derived from an EMBL/GenBank/DDBJ whole genome shotgun (WGS) entry which is preliminary data.</text>
</comment>
<keyword evidence="2" id="KW-1185">Reference proteome</keyword>
<name>A0A6L5XC07_9BACT</name>
<evidence type="ECO:0008006" key="3">
    <source>
        <dbReference type="Google" id="ProtNLM"/>
    </source>
</evidence>
<evidence type="ECO:0000313" key="2">
    <source>
        <dbReference type="Proteomes" id="UP000483362"/>
    </source>
</evidence>
<organism evidence="1 2">
    <name type="scientific">Sodaliphilus pleomorphus</name>
    <dbReference type="NCBI Taxonomy" id="2606626"/>
    <lineage>
        <taxon>Bacteria</taxon>
        <taxon>Pseudomonadati</taxon>
        <taxon>Bacteroidota</taxon>
        <taxon>Bacteroidia</taxon>
        <taxon>Bacteroidales</taxon>
        <taxon>Muribaculaceae</taxon>
        <taxon>Sodaliphilus</taxon>
    </lineage>
</organism>
<dbReference type="AlphaFoldDB" id="A0A6L5XC07"/>
<gene>
    <name evidence="1" type="ORF">FYJ29_08445</name>
</gene>
<dbReference type="Proteomes" id="UP000483362">
    <property type="component" value="Unassembled WGS sequence"/>
</dbReference>